<dbReference type="AlphaFoldDB" id="A0A7D4Q117"/>
<proteinExistence type="predicted"/>
<dbReference type="EMBL" id="CP054038">
    <property type="protein sequence ID" value="QKJ18571.1"/>
    <property type="molecule type" value="Genomic_DNA"/>
</dbReference>
<organism evidence="1 2">
    <name type="scientific">Microbacterium hominis</name>
    <dbReference type="NCBI Taxonomy" id="162426"/>
    <lineage>
        <taxon>Bacteria</taxon>
        <taxon>Bacillati</taxon>
        <taxon>Actinomycetota</taxon>
        <taxon>Actinomycetes</taxon>
        <taxon>Micrococcales</taxon>
        <taxon>Microbacteriaceae</taxon>
        <taxon>Microbacterium</taxon>
    </lineage>
</organism>
<evidence type="ECO:0000313" key="1">
    <source>
        <dbReference type="EMBL" id="QKJ18571.1"/>
    </source>
</evidence>
<evidence type="ECO:0000313" key="2">
    <source>
        <dbReference type="Proteomes" id="UP000502498"/>
    </source>
</evidence>
<reference evidence="1 2" key="1">
    <citation type="submission" date="2020-05" db="EMBL/GenBank/DDBJ databases">
        <title>Strain PA2F3 complete genome.</title>
        <authorList>
            <person name="Kim Y.-S."/>
            <person name="Kim S.-J."/>
            <person name="Jung H.-k."/>
            <person name="Kim S.-E."/>
            <person name="Kim K.-H."/>
        </authorList>
    </citation>
    <scope>NUCLEOTIDE SEQUENCE [LARGE SCALE GENOMIC DNA]</scope>
    <source>
        <strain evidence="1 2">PA2F3</strain>
    </source>
</reference>
<name>A0A7D4Q117_9MICO</name>
<protein>
    <submittedName>
        <fullName evidence="1">Uncharacterized protein</fullName>
    </submittedName>
</protein>
<sequence length="69" mass="7927">MSITSWSDAQIVRAINSGSVPSEDLVSRDGWSHICRVRGRNFRQVNEEAWQDLCSERGYLQNRSNPRGF</sequence>
<dbReference type="RefSeq" id="WP_172989012.1">
    <property type="nucleotide sequence ID" value="NZ_CP054038.1"/>
</dbReference>
<dbReference type="Proteomes" id="UP000502498">
    <property type="component" value="Chromosome"/>
</dbReference>
<gene>
    <name evidence="1" type="ORF">HQM25_03670</name>
</gene>
<accession>A0A7D4Q117</accession>